<reference evidence="2 3" key="1">
    <citation type="submission" date="2009-02" db="EMBL/GenBank/DDBJ databases">
        <title>Sequencing of the draft genome and assembly of Dethiobacter alkaliphilus AHT 1.</title>
        <authorList>
            <consortium name="US DOE Joint Genome Institute (JGI-PGF)"/>
            <person name="Lucas S."/>
            <person name="Copeland A."/>
            <person name="Lapidus A."/>
            <person name="Glavina del Rio T."/>
            <person name="Dalin E."/>
            <person name="Tice H."/>
            <person name="Bruce D."/>
            <person name="Goodwin L."/>
            <person name="Pitluck S."/>
            <person name="Larimer F."/>
            <person name="Land M.L."/>
            <person name="Hauser L."/>
            <person name="Muyzer G."/>
        </authorList>
    </citation>
    <scope>NUCLEOTIDE SEQUENCE [LARGE SCALE GENOMIC DNA]</scope>
    <source>
        <strain evidence="2 3">AHT 1</strain>
    </source>
</reference>
<accession>C0GES7</accession>
<keyword evidence="2" id="KW-0723">Serine/threonine-protein kinase</keyword>
<feature type="domain" description="Protein kinase" evidence="1">
    <location>
        <begin position="1"/>
        <end position="209"/>
    </location>
</feature>
<comment type="caution">
    <text evidence="2">The sequence shown here is derived from an EMBL/GenBank/DDBJ whole genome shotgun (WGS) entry which is preliminary data.</text>
</comment>
<keyword evidence="2" id="KW-0418">Kinase</keyword>
<dbReference type="SUPFAM" id="SSF56112">
    <property type="entry name" value="Protein kinase-like (PK-like)"/>
    <property type="match status" value="1"/>
</dbReference>
<protein>
    <submittedName>
        <fullName evidence="2">Serine/threonine protein kinase</fullName>
    </submittedName>
</protein>
<evidence type="ECO:0000259" key="1">
    <source>
        <dbReference type="PROSITE" id="PS50011"/>
    </source>
</evidence>
<dbReference type="AlphaFoldDB" id="C0GES7"/>
<dbReference type="GO" id="GO:0005524">
    <property type="term" value="F:ATP binding"/>
    <property type="evidence" value="ECO:0007669"/>
    <property type="project" value="InterPro"/>
</dbReference>
<keyword evidence="3" id="KW-1185">Reference proteome</keyword>
<dbReference type="PROSITE" id="PS50011">
    <property type="entry name" value="PROTEIN_KINASE_DOM"/>
    <property type="match status" value="1"/>
</dbReference>
<dbReference type="InterPro" id="IPR011009">
    <property type="entry name" value="Kinase-like_dom_sf"/>
</dbReference>
<keyword evidence="2" id="KW-0808">Transferase</keyword>
<dbReference type="EMBL" id="ACJM01000004">
    <property type="protein sequence ID" value="EEG78109.1"/>
    <property type="molecule type" value="Genomic_DNA"/>
</dbReference>
<dbReference type="InterPro" id="IPR000719">
    <property type="entry name" value="Prot_kinase_dom"/>
</dbReference>
<name>C0GES7_DETAL</name>
<dbReference type="PANTHER" id="PTHR24347">
    <property type="entry name" value="SERINE/THREONINE-PROTEIN KINASE"/>
    <property type="match status" value="1"/>
</dbReference>
<dbReference type="Gene3D" id="1.10.510.10">
    <property type="entry name" value="Transferase(Phosphotransferase) domain 1"/>
    <property type="match status" value="1"/>
</dbReference>
<gene>
    <name evidence="2" type="ORF">DealDRAFT_0986</name>
</gene>
<dbReference type="STRING" id="555088.DealDRAFT_0986"/>
<organism evidence="2 3">
    <name type="scientific">Dethiobacter alkaliphilus AHT 1</name>
    <dbReference type="NCBI Taxonomy" id="555088"/>
    <lineage>
        <taxon>Bacteria</taxon>
        <taxon>Bacillati</taxon>
        <taxon>Bacillota</taxon>
        <taxon>Dethiobacteria</taxon>
        <taxon>Dethiobacterales</taxon>
        <taxon>Dethiobacteraceae</taxon>
        <taxon>Dethiobacter</taxon>
    </lineage>
</organism>
<dbReference type="SMART" id="SM00220">
    <property type="entry name" value="S_TKc"/>
    <property type="match status" value="1"/>
</dbReference>
<dbReference type="Pfam" id="PF00069">
    <property type="entry name" value="Pkinase"/>
    <property type="match status" value="1"/>
</dbReference>
<dbReference type="eggNOG" id="COG0515">
    <property type="taxonomic scope" value="Bacteria"/>
</dbReference>
<sequence>MNIKGAEKEVDIMRNYGQHPALPKLYDYFTFKHRAYIIMEYIDGEPLGRGRKVKKKNEKDALEITVNVLRALGHLHKHNILHGDTLPKNVMTLKGQQNSIKIIDFGFSFKKGKAGVFKGKKWFGKVTGKPIELREQFLLLDDTTDIYVAAFLCVSLLNGHQPQWDEKDGRHIFNLENSRLQAIMEKAMSKEKAFRYSTTEAFIYALEQS</sequence>
<evidence type="ECO:0000313" key="2">
    <source>
        <dbReference type="EMBL" id="EEG78109.1"/>
    </source>
</evidence>
<proteinExistence type="predicted"/>
<evidence type="ECO:0000313" key="3">
    <source>
        <dbReference type="Proteomes" id="UP000006443"/>
    </source>
</evidence>
<dbReference type="Proteomes" id="UP000006443">
    <property type="component" value="Unassembled WGS sequence"/>
</dbReference>
<dbReference type="GO" id="GO:0004674">
    <property type="term" value="F:protein serine/threonine kinase activity"/>
    <property type="evidence" value="ECO:0007669"/>
    <property type="project" value="UniProtKB-KW"/>
</dbReference>